<accession>A0A2P2KFA3</accession>
<evidence type="ECO:0000256" key="4">
    <source>
        <dbReference type="ARBA" id="ARBA00023163"/>
    </source>
</evidence>
<evidence type="ECO:0000256" key="1">
    <source>
        <dbReference type="ARBA" id="ARBA00004123"/>
    </source>
</evidence>
<reference evidence="9" key="1">
    <citation type="submission" date="2018-02" db="EMBL/GenBank/DDBJ databases">
        <title>Rhizophora mucronata_Transcriptome.</title>
        <authorList>
            <person name="Meera S.P."/>
            <person name="Sreeshan A."/>
            <person name="Augustine A."/>
        </authorList>
    </citation>
    <scope>NUCLEOTIDE SEQUENCE</scope>
    <source>
        <tissue evidence="9">Leaf</tissue>
    </source>
</reference>
<keyword evidence="4 6" id="KW-0804">Transcription</keyword>
<organism evidence="9">
    <name type="scientific">Rhizophora mucronata</name>
    <name type="common">Asiatic mangrove</name>
    <dbReference type="NCBI Taxonomy" id="61149"/>
    <lineage>
        <taxon>Eukaryota</taxon>
        <taxon>Viridiplantae</taxon>
        <taxon>Streptophyta</taxon>
        <taxon>Embryophyta</taxon>
        <taxon>Tracheophyta</taxon>
        <taxon>Spermatophyta</taxon>
        <taxon>Magnoliopsida</taxon>
        <taxon>eudicotyledons</taxon>
        <taxon>Gunneridae</taxon>
        <taxon>Pentapetalae</taxon>
        <taxon>rosids</taxon>
        <taxon>fabids</taxon>
        <taxon>Malpighiales</taxon>
        <taxon>Rhizophoraceae</taxon>
        <taxon>Rhizophora</taxon>
    </lineage>
</organism>
<dbReference type="AlphaFoldDB" id="A0A2P2KFA3"/>
<evidence type="ECO:0000313" key="9">
    <source>
        <dbReference type="EMBL" id="MBX04409.1"/>
    </source>
</evidence>
<feature type="compositionally biased region" description="Basic residues" evidence="7">
    <location>
        <begin position="347"/>
        <end position="360"/>
    </location>
</feature>
<evidence type="ECO:0000256" key="2">
    <source>
        <dbReference type="ARBA" id="ARBA00008035"/>
    </source>
</evidence>
<keyword evidence="5 6" id="KW-0539">Nucleus</keyword>
<evidence type="ECO:0000256" key="7">
    <source>
        <dbReference type="SAM" id="MobiDB-lite"/>
    </source>
</evidence>
<feature type="domain" description="Enhancer of polycomb-like N-terminal" evidence="8">
    <location>
        <begin position="518"/>
        <end position="615"/>
    </location>
</feature>
<dbReference type="Pfam" id="PF10513">
    <property type="entry name" value="EPL1"/>
    <property type="match status" value="1"/>
</dbReference>
<dbReference type="GO" id="GO:0006357">
    <property type="term" value="P:regulation of transcription by RNA polymerase II"/>
    <property type="evidence" value="ECO:0007669"/>
    <property type="project" value="InterPro"/>
</dbReference>
<dbReference type="EMBL" id="GGEC01023925">
    <property type="protein sequence ID" value="MBX04409.1"/>
    <property type="molecule type" value="Transcribed_RNA"/>
</dbReference>
<comment type="similarity">
    <text evidence="2 6">Belongs to the enhancer of polycomb family.</text>
</comment>
<evidence type="ECO:0000256" key="5">
    <source>
        <dbReference type="ARBA" id="ARBA00023242"/>
    </source>
</evidence>
<sequence length="780" mass="87864">MPTSSVGMRRSTRVFGVLKGVDGGARVLRSGRHLWPDPVGNKLRRASASVGDDWLLSETKKTNSNNNNKKNHNLNGDVKGKENGWAHDAAKLNRMKKQVPLRRCAKAAPEKARTKNFSSVCENNKFGVVYSRKRKRKGLLMEDNLWFSARRRRDCQGNIESSFVFAAAVDEGWYGCGMEFSCFLSLVLGYLKRFSLRLSVLAAFLLSDPVTNAFASTGIRFLRDSSSYRTGICEFFESGQFMPLFSVDFSAVPFCFIRLHVSLVLRVGILSLVLVNNSLDEDMLDEVNDSEEDHACVPLKIENDNRIMAVHEVDSYVSNVVSQPPIRSSRLAGQNAQLRNGLNSRGVQKRRSSLKRRRARTPSDVGMQKANGALVTDLVRSRKNGIPLFSAASKTKLRSSVRSSAANLKEDTSNVVRVAQDMDSSSCSANILVTESDRCYRIEGATIMLEFSDSGEWILVIKKDGFTRYTHLAQKNMRPCAANRITHDVMWTGDANWKLEFPNRNDWFIFKDLYKECSDHNVVASSSKAIPVPGVHEVLGYQDTKTATFTRPDTYISLKNDEVARALAKRTPNYDMDSEDEEWLKTFNSRVLLETQHCEHLSEDNFELMIDAFEKAFYCSPDDFADDKAAMNLSVALGRMEVVEAVYSYWMKKRKQKRSALLRVFQEHQPKKAPLIAKPVLRKRRSFKRQCSQFGRGKQPTVLKAERDAFEEQNAMLKVEEAKLSANRSTELAIAKRCRAQLLMENADLAIYKAAMTLRIAEAASVANPSEAAVISDFLD</sequence>
<dbReference type="GO" id="GO:0035267">
    <property type="term" value="C:NuA4 histone acetyltransferase complex"/>
    <property type="evidence" value="ECO:0007669"/>
    <property type="project" value="InterPro"/>
</dbReference>
<dbReference type="GO" id="GO:0005634">
    <property type="term" value="C:nucleus"/>
    <property type="evidence" value="ECO:0007669"/>
    <property type="project" value="UniProtKB-SubCell"/>
</dbReference>
<feature type="region of interest" description="Disordered" evidence="7">
    <location>
        <begin position="58"/>
        <end position="82"/>
    </location>
</feature>
<dbReference type="InterPro" id="IPR024943">
    <property type="entry name" value="Enhancer_polycomb"/>
</dbReference>
<feature type="region of interest" description="Disordered" evidence="7">
    <location>
        <begin position="333"/>
        <end position="364"/>
    </location>
</feature>
<feature type="compositionally biased region" description="Polar residues" evidence="7">
    <location>
        <begin position="333"/>
        <end position="346"/>
    </location>
</feature>
<name>A0A2P2KFA3_RHIMU</name>
<dbReference type="InterPro" id="IPR019542">
    <property type="entry name" value="Enhancer_polycomb-like_N"/>
</dbReference>
<evidence type="ECO:0000259" key="8">
    <source>
        <dbReference type="Pfam" id="PF10513"/>
    </source>
</evidence>
<evidence type="ECO:0000256" key="3">
    <source>
        <dbReference type="ARBA" id="ARBA00023015"/>
    </source>
</evidence>
<keyword evidence="3 6" id="KW-0805">Transcription regulation</keyword>
<proteinExistence type="inferred from homology"/>
<evidence type="ECO:0000256" key="6">
    <source>
        <dbReference type="RuleBase" id="RU361124"/>
    </source>
</evidence>
<protein>
    <recommendedName>
        <fullName evidence="6">Enhancer of polycomb-like protein</fullName>
    </recommendedName>
</protein>
<comment type="subcellular location">
    <subcellularLocation>
        <location evidence="1 6">Nucleus</location>
    </subcellularLocation>
</comment>
<dbReference type="PANTHER" id="PTHR14898">
    <property type="entry name" value="ENHANCER OF POLYCOMB"/>
    <property type="match status" value="1"/>
</dbReference>